<protein>
    <recommendedName>
        <fullName evidence="2">Putative zinc-finger domain-containing protein</fullName>
    </recommendedName>
</protein>
<accession>A0A4Z0GWD4</accession>
<feature type="transmembrane region" description="Helical" evidence="1">
    <location>
        <begin position="77"/>
        <end position="99"/>
    </location>
</feature>
<keyword evidence="4" id="KW-1185">Reference proteome</keyword>
<keyword evidence="1" id="KW-1133">Transmembrane helix</keyword>
<comment type="caution">
    <text evidence="3">The sequence shown here is derived from an EMBL/GenBank/DDBJ whole genome shotgun (WGS) entry which is preliminary data.</text>
</comment>
<keyword evidence="1" id="KW-0812">Transmembrane</keyword>
<organism evidence="3 4">
    <name type="scientific">Halobacillus salinus</name>
    <dbReference type="NCBI Taxonomy" id="192814"/>
    <lineage>
        <taxon>Bacteria</taxon>
        <taxon>Bacillati</taxon>
        <taxon>Bacillota</taxon>
        <taxon>Bacilli</taxon>
        <taxon>Bacillales</taxon>
        <taxon>Bacillaceae</taxon>
        <taxon>Halobacillus</taxon>
    </lineage>
</organism>
<evidence type="ECO:0000313" key="3">
    <source>
        <dbReference type="EMBL" id="TGB01951.1"/>
    </source>
</evidence>
<evidence type="ECO:0000313" key="4">
    <source>
        <dbReference type="Proteomes" id="UP000297982"/>
    </source>
</evidence>
<feature type="domain" description="Putative zinc-finger" evidence="2">
    <location>
        <begin position="8"/>
        <end position="35"/>
    </location>
</feature>
<dbReference type="InterPro" id="IPR027383">
    <property type="entry name" value="Znf_put"/>
</dbReference>
<dbReference type="AlphaFoldDB" id="A0A4Z0GWD4"/>
<dbReference type="EMBL" id="SRJC01000004">
    <property type="protein sequence ID" value="TGB01951.1"/>
    <property type="molecule type" value="Genomic_DNA"/>
</dbReference>
<evidence type="ECO:0000259" key="2">
    <source>
        <dbReference type="Pfam" id="PF13490"/>
    </source>
</evidence>
<keyword evidence="1" id="KW-0472">Membrane</keyword>
<dbReference type="STRING" id="192814.GCA_900166575_03792"/>
<gene>
    <name evidence="3" type="ORF">E4663_15070</name>
</gene>
<dbReference type="Proteomes" id="UP000297982">
    <property type="component" value="Unassembled WGS sequence"/>
</dbReference>
<evidence type="ECO:0000256" key="1">
    <source>
        <dbReference type="SAM" id="Phobius"/>
    </source>
</evidence>
<proteinExistence type="predicted"/>
<dbReference type="RefSeq" id="WP_135328232.1">
    <property type="nucleotide sequence ID" value="NZ_SRJC01000004.1"/>
</dbReference>
<name>A0A4Z0GWD4_9BACI</name>
<dbReference type="Pfam" id="PF13490">
    <property type="entry name" value="zf-HC2"/>
    <property type="match status" value="1"/>
</dbReference>
<sequence length="132" mass="15043">MEHLSEAQIRDYVSGTLSDEESDGLEDHFSECEDCFDQYLFLLEEDSSLPSTFTDEAVNRIVKEHPTFQQQKKSRSFAHYLVAAGLTLVLMMSGVFNLMTDSMDPDSFEQQPSLTEQILDQTGSLMDKMTNR</sequence>
<reference evidence="3 4" key="1">
    <citation type="journal article" date="2003" name="Int. J. Syst. Evol. Microbiol.">
        <title>Halobacillus salinus sp. nov., isolated from a salt lake on the coast of the East Sea in Korea.</title>
        <authorList>
            <person name="Yoon J.H."/>
            <person name="Kang K.H."/>
            <person name="Park Y.H."/>
        </authorList>
    </citation>
    <scope>NUCLEOTIDE SEQUENCE [LARGE SCALE GENOMIC DNA]</scope>
    <source>
        <strain evidence="3 4">HSL-3</strain>
    </source>
</reference>